<evidence type="ECO:0000256" key="13">
    <source>
        <dbReference type="ARBA" id="ARBA00023136"/>
    </source>
</evidence>
<keyword evidence="8" id="KW-0808">Transferase</keyword>
<comment type="pathway">
    <text evidence="4">Protein modification; protein glycosylation.</text>
</comment>
<evidence type="ECO:0000256" key="4">
    <source>
        <dbReference type="ARBA" id="ARBA00004922"/>
    </source>
</evidence>
<evidence type="ECO:0000256" key="10">
    <source>
        <dbReference type="ARBA" id="ARBA00022723"/>
    </source>
</evidence>
<feature type="transmembrane region" description="Helical" evidence="16">
    <location>
        <begin position="425"/>
        <end position="446"/>
    </location>
</feature>
<dbReference type="InterPro" id="IPR048999">
    <property type="entry name" value="STT3-PglB_core"/>
</dbReference>
<evidence type="ECO:0000256" key="15">
    <source>
        <dbReference type="ARBA" id="ARBA00048829"/>
    </source>
</evidence>
<dbReference type="PANTHER" id="PTHR13872:SF1">
    <property type="entry name" value="DOLICHYL-DIPHOSPHOOLIGOSACCHARIDE--PROTEIN GLYCOSYLTRANSFERASE SUBUNIT STT3B"/>
    <property type="match status" value="1"/>
</dbReference>
<keyword evidence="11" id="KW-0460">Magnesium</keyword>
<dbReference type="VEuPathDB" id="FungiDB:AeMF1_004261"/>
<reference evidence="19 20" key="1">
    <citation type="submission" date="2019-07" db="EMBL/GenBank/DDBJ databases">
        <title>Genomics analysis of Aphanomyces spp. identifies a new class of oomycete effector associated with host adaptation.</title>
        <authorList>
            <person name="Gaulin E."/>
        </authorList>
    </citation>
    <scope>NUCLEOTIDE SEQUENCE [LARGE SCALE GENOMIC DNA]</scope>
    <source>
        <strain evidence="19 20">ATCC 201684</strain>
    </source>
</reference>
<keyword evidence="13 16" id="KW-0472">Membrane</keyword>
<feature type="transmembrane region" description="Helical" evidence="16">
    <location>
        <begin position="303"/>
        <end position="328"/>
    </location>
</feature>
<comment type="caution">
    <text evidence="19">The sequence shown here is derived from an EMBL/GenBank/DDBJ whole genome shotgun (WGS) entry which is preliminary data.</text>
</comment>
<feature type="transmembrane region" description="Helical" evidence="16">
    <location>
        <begin position="177"/>
        <end position="199"/>
    </location>
</feature>
<name>A0A6G0XTV8_9STRA</name>
<protein>
    <recommendedName>
        <fullName evidence="6">dolichyl-diphosphooligosaccharide--protein glycotransferase</fullName>
        <ecNumber evidence="6">2.4.99.18</ecNumber>
    </recommendedName>
</protein>
<evidence type="ECO:0000256" key="11">
    <source>
        <dbReference type="ARBA" id="ARBA00022842"/>
    </source>
</evidence>
<comment type="cofactor">
    <cofactor evidence="1">
        <name>Mn(2+)</name>
        <dbReference type="ChEBI" id="CHEBI:29035"/>
    </cofactor>
</comment>
<dbReference type="GO" id="GO:0046872">
    <property type="term" value="F:metal ion binding"/>
    <property type="evidence" value="ECO:0007669"/>
    <property type="project" value="UniProtKB-KW"/>
</dbReference>
<dbReference type="EMBL" id="VJMJ01000012">
    <property type="protein sequence ID" value="KAF0743862.1"/>
    <property type="molecule type" value="Genomic_DNA"/>
</dbReference>
<sequence length="824" mass="92089">MGRESLLRGGQWGDYTGNREEQQSFSHVRAFLSVVALFGLKAMTLCDVSAEFWCLAPKVLYPDIRIDSQNHFDRDDGDRNLSAGVGASSDGAKGQDYDLSVFKRPPWCVIHEFDPQFNFRTTKFLATNSFSDFLNWFDDRAWYPLGRVVGGTLYPGLMLISASVYRILHAIGFPVSILYICVFFAPVFAAATAISTYALTFHVTQRQRTALIASFFMSIVPAYISRSVGGSYDNEGVAIFLLVLVFYLWVRAVDSGSMVDAAATALAYFGMVLSWGGYVFLINVIPIHVLALVLTGRYTPKLYVAYCTFYILATLFAMQVPFVGFNVIQKAETVGSHGVFCGLQVFAFGKWMLGLLGKHIQQLRVLVQRIGLGIVSFLAVSALLLQLTGKLQWTGRSLTLLDPTYASKYIPIIASVSEHQPSSWAVFYMAFGPSLVLAPLGTYFLFEQEQITASTMFIMIYATFSWYFAGVMNRLVLTLAPAACIVAAIGISNLLDVLFFYVDRDKHESMSDVTGFPGEDEEVKQDKEAKALHRAQLIARGEDRIFEGEGDDIMGQSIDLLLSTIAFKPIQSPSRKTPGAIRAAAIACSALLLWQLLHSSSIARKAYSSTSLVHERMNRTTWQVTVEDDFREAFGWLRHNSAEDARILSWWDYGYQLSSYANRTVLVDNNTWNNTHIATVGRVFGSTEAEAVPILDSLNVDYVFLLFGGASGYGGDDLDKFAWFLRIAQGVYPDVVDLTRFQVNGYVDAGQTATDAMKACLLYKLSYYQFDEFVSDPSTKVKGYDLNRGSRIRTEPIKLTHFEEVFTSESWIVRIYKVRRNMLT</sequence>
<evidence type="ECO:0000256" key="2">
    <source>
        <dbReference type="ARBA" id="ARBA00001946"/>
    </source>
</evidence>
<dbReference type="AlphaFoldDB" id="A0A6G0XTV8"/>
<proteinExistence type="inferred from homology"/>
<dbReference type="Proteomes" id="UP000481153">
    <property type="component" value="Unassembled WGS sequence"/>
</dbReference>
<evidence type="ECO:0000313" key="20">
    <source>
        <dbReference type="Proteomes" id="UP000481153"/>
    </source>
</evidence>
<evidence type="ECO:0000256" key="5">
    <source>
        <dbReference type="ARBA" id="ARBA00010810"/>
    </source>
</evidence>
<keyword evidence="7" id="KW-0328">Glycosyltransferase</keyword>
<feature type="transmembrane region" description="Helical" evidence="16">
    <location>
        <begin position="334"/>
        <end position="353"/>
    </location>
</feature>
<dbReference type="Gene3D" id="3.40.50.12610">
    <property type="match status" value="1"/>
</dbReference>
<evidence type="ECO:0000256" key="1">
    <source>
        <dbReference type="ARBA" id="ARBA00001936"/>
    </source>
</evidence>
<dbReference type="InterPro" id="IPR048307">
    <property type="entry name" value="STT3_N"/>
</dbReference>
<evidence type="ECO:0000256" key="8">
    <source>
        <dbReference type="ARBA" id="ARBA00022679"/>
    </source>
</evidence>
<feature type="transmembrane region" description="Helical" evidence="16">
    <location>
        <begin position="475"/>
        <end position="502"/>
    </location>
</feature>
<comment type="catalytic activity">
    <reaction evidence="15">
        <text>a di-trans,poly-cis-dolichyl diphosphooligosaccharide + L-asparaginyl-[protein] = N(4)-(oligosaccharide-(1-&gt;4)-N-acetyl-beta-D-glucosaminyl-(1-&gt;4)-N-acetyl-beta-D-glucosaminyl)-L-asparaginyl-[protein] + a di-trans,poly-cis-dolichyl diphosphate + H(+)</text>
        <dbReference type="Rhea" id="RHEA:22980"/>
        <dbReference type="Rhea" id="RHEA-COMP:12804"/>
        <dbReference type="Rhea" id="RHEA-COMP:12805"/>
        <dbReference type="Rhea" id="RHEA-COMP:19506"/>
        <dbReference type="Rhea" id="RHEA-COMP:19509"/>
        <dbReference type="ChEBI" id="CHEBI:15378"/>
        <dbReference type="ChEBI" id="CHEBI:50347"/>
        <dbReference type="ChEBI" id="CHEBI:57497"/>
        <dbReference type="ChEBI" id="CHEBI:57570"/>
        <dbReference type="ChEBI" id="CHEBI:132529"/>
        <dbReference type="EC" id="2.4.99.18"/>
    </reaction>
</comment>
<evidence type="ECO:0000256" key="16">
    <source>
        <dbReference type="SAM" id="Phobius"/>
    </source>
</evidence>
<comment type="subcellular location">
    <subcellularLocation>
        <location evidence="3">Endomembrane system</location>
        <topology evidence="3">Multi-pass membrane protein</topology>
    </subcellularLocation>
</comment>
<evidence type="ECO:0000259" key="17">
    <source>
        <dbReference type="Pfam" id="PF02516"/>
    </source>
</evidence>
<evidence type="ECO:0000256" key="6">
    <source>
        <dbReference type="ARBA" id="ARBA00012605"/>
    </source>
</evidence>
<accession>A0A6G0XTV8</accession>
<keyword evidence="12 16" id="KW-1133">Transmembrane helix</keyword>
<feature type="domain" description="STT3/PglB/AglB core" evidence="18">
    <location>
        <begin position="647"/>
        <end position="702"/>
    </location>
</feature>
<dbReference type="Pfam" id="PF02516">
    <property type="entry name" value="STT3"/>
    <property type="match status" value="1"/>
</dbReference>
<evidence type="ECO:0000256" key="12">
    <source>
        <dbReference type="ARBA" id="ARBA00022989"/>
    </source>
</evidence>
<dbReference type="GO" id="GO:0016020">
    <property type="term" value="C:membrane"/>
    <property type="evidence" value="ECO:0007669"/>
    <property type="project" value="InterPro"/>
</dbReference>
<feature type="domain" description="Oligosaccharyl transferase STT3 N-terminal" evidence="17">
    <location>
        <begin position="109"/>
        <end position="487"/>
    </location>
</feature>
<keyword evidence="9 16" id="KW-0812">Transmembrane</keyword>
<evidence type="ECO:0000256" key="3">
    <source>
        <dbReference type="ARBA" id="ARBA00004127"/>
    </source>
</evidence>
<keyword evidence="20" id="KW-1185">Reference proteome</keyword>
<dbReference type="GO" id="GO:0012505">
    <property type="term" value="C:endomembrane system"/>
    <property type="evidence" value="ECO:0007669"/>
    <property type="project" value="UniProtKB-SubCell"/>
</dbReference>
<dbReference type="PANTHER" id="PTHR13872">
    <property type="entry name" value="DOLICHYL-DIPHOSPHOOLIGOSACCHARIDE--PROTEIN GLYCOSYLTRANSFERASE SUBUNIT"/>
    <property type="match status" value="1"/>
</dbReference>
<dbReference type="InterPro" id="IPR003674">
    <property type="entry name" value="Oligo_trans_STT3"/>
</dbReference>
<evidence type="ECO:0000256" key="14">
    <source>
        <dbReference type="ARBA" id="ARBA00023211"/>
    </source>
</evidence>
<keyword evidence="14" id="KW-0464">Manganese</keyword>
<feature type="transmembrane region" description="Helical" evidence="16">
    <location>
        <begin position="236"/>
        <end position="253"/>
    </location>
</feature>
<feature type="transmembrane region" description="Helical" evidence="16">
    <location>
        <begin position="141"/>
        <end position="165"/>
    </location>
</feature>
<feature type="transmembrane region" description="Helical" evidence="16">
    <location>
        <begin position="205"/>
        <end position="224"/>
    </location>
</feature>
<dbReference type="Pfam" id="PF21436">
    <property type="entry name" value="STT3-PglB_core"/>
    <property type="match status" value="1"/>
</dbReference>
<evidence type="ECO:0000259" key="18">
    <source>
        <dbReference type="Pfam" id="PF21436"/>
    </source>
</evidence>
<organism evidence="19 20">
    <name type="scientific">Aphanomyces euteiches</name>
    <dbReference type="NCBI Taxonomy" id="100861"/>
    <lineage>
        <taxon>Eukaryota</taxon>
        <taxon>Sar</taxon>
        <taxon>Stramenopiles</taxon>
        <taxon>Oomycota</taxon>
        <taxon>Saprolegniomycetes</taxon>
        <taxon>Saprolegniales</taxon>
        <taxon>Verrucalvaceae</taxon>
        <taxon>Aphanomyces</taxon>
    </lineage>
</organism>
<gene>
    <name evidence="19" type="ORF">Ae201684_001506</name>
</gene>
<dbReference type="EC" id="2.4.99.18" evidence="6"/>
<evidence type="ECO:0000256" key="9">
    <source>
        <dbReference type="ARBA" id="ARBA00022692"/>
    </source>
</evidence>
<feature type="transmembrane region" description="Helical" evidence="16">
    <location>
        <begin position="451"/>
        <end position="469"/>
    </location>
</feature>
<evidence type="ECO:0000313" key="19">
    <source>
        <dbReference type="EMBL" id="KAF0743862.1"/>
    </source>
</evidence>
<comment type="similarity">
    <text evidence="5">Belongs to the STT3 family.</text>
</comment>
<feature type="transmembrane region" description="Helical" evidence="16">
    <location>
        <begin position="365"/>
        <end position="387"/>
    </location>
</feature>
<feature type="transmembrane region" description="Helical" evidence="16">
    <location>
        <begin position="265"/>
        <end position="291"/>
    </location>
</feature>
<keyword evidence="10" id="KW-0479">Metal-binding</keyword>
<dbReference type="UniPathway" id="UPA00378"/>
<evidence type="ECO:0000256" key="7">
    <source>
        <dbReference type="ARBA" id="ARBA00022676"/>
    </source>
</evidence>
<dbReference type="GO" id="GO:0004579">
    <property type="term" value="F:dolichyl-diphosphooligosaccharide-protein glycotransferase activity"/>
    <property type="evidence" value="ECO:0007669"/>
    <property type="project" value="UniProtKB-EC"/>
</dbReference>
<comment type="cofactor">
    <cofactor evidence="2">
        <name>Mg(2+)</name>
        <dbReference type="ChEBI" id="CHEBI:18420"/>
    </cofactor>
</comment>